<dbReference type="RefSeq" id="WP_053342518.1">
    <property type="nucleotide sequence ID" value="NZ_JACBBZ010000001.1"/>
</dbReference>
<name>A0A0L9Y6Q4_CLOBO</name>
<evidence type="ECO:0000313" key="3">
    <source>
        <dbReference type="EMBL" id="NFN33973.1"/>
    </source>
</evidence>
<keyword evidence="1" id="KW-1133">Transmembrane helix</keyword>
<dbReference type="Proteomes" id="UP000473681">
    <property type="component" value="Unassembled WGS sequence"/>
</dbReference>
<feature type="transmembrane region" description="Helical" evidence="1">
    <location>
        <begin position="7"/>
        <end position="24"/>
    </location>
</feature>
<dbReference type="Proteomes" id="UP000476820">
    <property type="component" value="Unassembled WGS sequence"/>
</dbReference>
<keyword evidence="1" id="KW-0812">Transmembrane</keyword>
<evidence type="ECO:0000313" key="4">
    <source>
        <dbReference type="Proteomes" id="UP000473681"/>
    </source>
</evidence>
<evidence type="ECO:0000313" key="5">
    <source>
        <dbReference type="Proteomes" id="UP000476820"/>
    </source>
</evidence>
<evidence type="ECO:0000313" key="2">
    <source>
        <dbReference type="EMBL" id="NFF89411.1"/>
    </source>
</evidence>
<reference evidence="4 5" key="1">
    <citation type="submission" date="2019-04" db="EMBL/GenBank/DDBJ databases">
        <title>Genome sequencing of Clostridium botulinum Groups I-IV and Clostridium butyricum.</title>
        <authorList>
            <person name="Brunt J."/>
            <person name="Van Vliet A.H.M."/>
            <person name="Stringer S.C."/>
            <person name="Carter A.T."/>
            <person name="Peck M.W."/>
        </authorList>
    </citation>
    <scope>NUCLEOTIDE SEQUENCE [LARGE SCALE GENOMIC DNA]</scope>
    <source>
        <strain evidence="2 5">1605</strain>
        <strain evidence="3 4">CB-K-33E</strain>
    </source>
</reference>
<dbReference type="EMBL" id="SWVK01000002">
    <property type="protein sequence ID" value="NFN33973.1"/>
    <property type="molecule type" value="Genomic_DNA"/>
</dbReference>
<gene>
    <name evidence="2" type="ORF">FC774_16320</name>
    <name evidence="3" type="ORF">FDB51_02305</name>
</gene>
<dbReference type="AlphaFoldDB" id="A0A0L9Y6Q4"/>
<accession>A0A0L9Y6Q4</accession>
<evidence type="ECO:0000256" key="1">
    <source>
        <dbReference type="SAM" id="Phobius"/>
    </source>
</evidence>
<keyword evidence="1" id="KW-0472">Membrane</keyword>
<organism evidence="2 5">
    <name type="scientific">Clostridium botulinum</name>
    <dbReference type="NCBI Taxonomy" id="1491"/>
    <lineage>
        <taxon>Bacteria</taxon>
        <taxon>Bacillati</taxon>
        <taxon>Bacillota</taxon>
        <taxon>Clostridia</taxon>
        <taxon>Eubacteriales</taxon>
        <taxon>Clostridiaceae</taxon>
        <taxon>Clostridium</taxon>
    </lineage>
</organism>
<proteinExistence type="predicted"/>
<comment type="caution">
    <text evidence="2">The sequence shown here is derived from an EMBL/GenBank/DDBJ whole genome shotgun (WGS) entry which is preliminary data.</text>
</comment>
<sequence>MKRILTIIFMCFALLMNIYLIFYWQPNKDTKAIINKNNDSISVLSYSKSIYTVSKDNIINILSEDDKKDLTKIVYKLSTSDIGRVKEAFNLEDENKGVITAFKVFETRLSTQDYKKIRGIFSKFIDIDYLDSNLIK</sequence>
<dbReference type="OrthoDB" id="1911898at2"/>
<dbReference type="EMBL" id="SWOV01000067">
    <property type="protein sequence ID" value="NFF89411.1"/>
    <property type="molecule type" value="Genomic_DNA"/>
</dbReference>
<protein>
    <submittedName>
        <fullName evidence="2">Uncharacterized protein</fullName>
    </submittedName>
</protein>